<feature type="region of interest" description="Disordered" evidence="1">
    <location>
        <begin position="1"/>
        <end position="41"/>
    </location>
</feature>
<accession>A0A5C6DLN1</accession>
<proteinExistence type="predicted"/>
<evidence type="ECO:0000256" key="1">
    <source>
        <dbReference type="SAM" id="MobiDB-lite"/>
    </source>
</evidence>
<keyword evidence="3" id="KW-1185">Reference proteome</keyword>
<feature type="compositionally biased region" description="Basic and acidic residues" evidence="1">
    <location>
        <begin position="1"/>
        <end position="16"/>
    </location>
</feature>
<organism evidence="2 3">
    <name type="scientific">Novipirellula artificiosorum</name>
    <dbReference type="NCBI Taxonomy" id="2528016"/>
    <lineage>
        <taxon>Bacteria</taxon>
        <taxon>Pseudomonadati</taxon>
        <taxon>Planctomycetota</taxon>
        <taxon>Planctomycetia</taxon>
        <taxon>Pirellulales</taxon>
        <taxon>Pirellulaceae</taxon>
        <taxon>Novipirellula</taxon>
    </lineage>
</organism>
<evidence type="ECO:0000313" key="2">
    <source>
        <dbReference type="EMBL" id="TWU37034.1"/>
    </source>
</evidence>
<name>A0A5C6DLN1_9BACT</name>
<dbReference type="Proteomes" id="UP000319143">
    <property type="component" value="Unassembled WGS sequence"/>
</dbReference>
<dbReference type="OrthoDB" id="281349at2"/>
<dbReference type="EMBL" id="SJPV01000005">
    <property type="protein sequence ID" value="TWU37034.1"/>
    <property type="molecule type" value="Genomic_DNA"/>
</dbReference>
<sequence length="138" mass="15289">MAKRSDLLRRLKMADRRRNRRPTAAAKPAQGRTAAPTPQTDVAGLVVTEILQFVDEGGRRSDAEVVSALRAFRRGSNPSSPDAMVLKQRLQQIGDRADVEMRTLRDAVGDLIDEATHYSDRGQANDRFVKYLQLVAGS</sequence>
<gene>
    <name evidence="2" type="ORF">Poly41_31600</name>
</gene>
<dbReference type="RefSeq" id="WP_146527234.1">
    <property type="nucleotide sequence ID" value="NZ_SJPV01000005.1"/>
</dbReference>
<protein>
    <submittedName>
        <fullName evidence="2">Uncharacterized protein</fullName>
    </submittedName>
</protein>
<evidence type="ECO:0000313" key="3">
    <source>
        <dbReference type="Proteomes" id="UP000319143"/>
    </source>
</evidence>
<reference evidence="2 3" key="1">
    <citation type="submission" date="2019-02" db="EMBL/GenBank/DDBJ databases">
        <title>Deep-cultivation of Planctomycetes and their phenomic and genomic characterization uncovers novel biology.</title>
        <authorList>
            <person name="Wiegand S."/>
            <person name="Jogler M."/>
            <person name="Boedeker C."/>
            <person name="Pinto D."/>
            <person name="Vollmers J."/>
            <person name="Rivas-Marin E."/>
            <person name="Kohn T."/>
            <person name="Peeters S.H."/>
            <person name="Heuer A."/>
            <person name="Rast P."/>
            <person name="Oberbeckmann S."/>
            <person name="Bunk B."/>
            <person name="Jeske O."/>
            <person name="Meyerdierks A."/>
            <person name="Storesund J.E."/>
            <person name="Kallscheuer N."/>
            <person name="Luecker S."/>
            <person name="Lage O.M."/>
            <person name="Pohl T."/>
            <person name="Merkel B.J."/>
            <person name="Hornburger P."/>
            <person name="Mueller R.-W."/>
            <person name="Bruemmer F."/>
            <person name="Labrenz M."/>
            <person name="Spormann A.M."/>
            <person name="Op Den Camp H."/>
            <person name="Overmann J."/>
            <person name="Amann R."/>
            <person name="Jetten M.S.M."/>
            <person name="Mascher T."/>
            <person name="Medema M.H."/>
            <person name="Devos D.P."/>
            <person name="Kaster A.-K."/>
            <person name="Ovreas L."/>
            <person name="Rohde M."/>
            <person name="Galperin M.Y."/>
            <person name="Jogler C."/>
        </authorList>
    </citation>
    <scope>NUCLEOTIDE SEQUENCE [LARGE SCALE GENOMIC DNA]</scope>
    <source>
        <strain evidence="2 3">Poly41</strain>
    </source>
</reference>
<dbReference type="AlphaFoldDB" id="A0A5C6DLN1"/>
<comment type="caution">
    <text evidence="2">The sequence shown here is derived from an EMBL/GenBank/DDBJ whole genome shotgun (WGS) entry which is preliminary data.</text>
</comment>